<protein>
    <submittedName>
        <fullName evidence="1">Uncharacterized protein</fullName>
    </submittedName>
</protein>
<evidence type="ECO:0000313" key="1">
    <source>
        <dbReference type="EMBL" id="MED6283656.1"/>
    </source>
</evidence>
<gene>
    <name evidence="1" type="ORF">CHARACLAT_011159</name>
</gene>
<dbReference type="Proteomes" id="UP001352852">
    <property type="component" value="Unassembled WGS sequence"/>
</dbReference>
<organism evidence="1 2">
    <name type="scientific">Characodon lateralis</name>
    <dbReference type="NCBI Taxonomy" id="208331"/>
    <lineage>
        <taxon>Eukaryota</taxon>
        <taxon>Metazoa</taxon>
        <taxon>Chordata</taxon>
        <taxon>Craniata</taxon>
        <taxon>Vertebrata</taxon>
        <taxon>Euteleostomi</taxon>
        <taxon>Actinopterygii</taxon>
        <taxon>Neopterygii</taxon>
        <taxon>Teleostei</taxon>
        <taxon>Neoteleostei</taxon>
        <taxon>Acanthomorphata</taxon>
        <taxon>Ovalentaria</taxon>
        <taxon>Atherinomorphae</taxon>
        <taxon>Cyprinodontiformes</taxon>
        <taxon>Goodeidae</taxon>
        <taxon>Characodon</taxon>
    </lineage>
</organism>
<name>A0ABU7E8T9_9TELE</name>
<sequence length="102" mass="11090">MHMTSVTKTSAHSHNSRCTFKNMRLSLPGGPWPRAREGFLPVVKTKEARDQQETWAAASKPQEALVLSLPVEGVGAWGASCLCFHSQGCTDRSLFVCVSQTG</sequence>
<accession>A0ABU7E8T9</accession>
<dbReference type="EMBL" id="JAHUTJ010049917">
    <property type="protein sequence ID" value="MED6283656.1"/>
    <property type="molecule type" value="Genomic_DNA"/>
</dbReference>
<reference evidence="1 2" key="1">
    <citation type="submission" date="2021-06" db="EMBL/GenBank/DDBJ databases">
        <authorList>
            <person name="Palmer J.M."/>
        </authorList>
    </citation>
    <scope>NUCLEOTIDE SEQUENCE [LARGE SCALE GENOMIC DNA]</scope>
    <source>
        <strain evidence="1 2">CL_MEX2019</strain>
        <tissue evidence="1">Muscle</tissue>
    </source>
</reference>
<comment type="caution">
    <text evidence="1">The sequence shown here is derived from an EMBL/GenBank/DDBJ whole genome shotgun (WGS) entry which is preliminary data.</text>
</comment>
<evidence type="ECO:0000313" key="2">
    <source>
        <dbReference type="Proteomes" id="UP001352852"/>
    </source>
</evidence>
<keyword evidence="2" id="KW-1185">Reference proteome</keyword>
<proteinExistence type="predicted"/>